<dbReference type="EMBL" id="PSZM01000003">
    <property type="protein sequence ID" value="PQL94861.1"/>
    <property type="molecule type" value="Genomic_DNA"/>
</dbReference>
<name>A0A2S8AFR9_9FLAO</name>
<dbReference type="Proteomes" id="UP000238042">
    <property type="component" value="Unassembled WGS sequence"/>
</dbReference>
<organism evidence="1 2">
    <name type="scientific">Apibacter adventoris</name>
    <dbReference type="NCBI Taxonomy" id="1679466"/>
    <lineage>
        <taxon>Bacteria</taxon>
        <taxon>Pseudomonadati</taxon>
        <taxon>Bacteroidota</taxon>
        <taxon>Flavobacteriia</taxon>
        <taxon>Flavobacteriales</taxon>
        <taxon>Weeksellaceae</taxon>
        <taxon>Apibacter</taxon>
    </lineage>
</organism>
<proteinExistence type="predicted"/>
<protein>
    <submittedName>
        <fullName evidence="1">Uncharacterized protein</fullName>
    </submittedName>
</protein>
<keyword evidence="2" id="KW-1185">Reference proteome</keyword>
<sequence length="81" mass="8822">MQYELMLVNKIEEGNITRKQAVLLGVGVMVLSKGKSGGAIKSFTKHAVNRMIERGFSASNILKIKEGEAVKAAGRFGVQMR</sequence>
<evidence type="ECO:0000313" key="2">
    <source>
        <dbReference type="Proteomes" id="UP000238042"/>
    </source>
</evidence>
<reference evidence="1 2" key="1">
    <citation type="submission" date="2018-02" db="EMBL/GenBank/DDBJ databases">
        <title>Genome sequences of Apibacter spp., gut symbionts of Asian honey bees.</title>
        <authorList>
            <person name="Kwong W.K."/>
            <person name="Steele M.I."/>
            <person name="Moran N.A."/>
        </authorList>
    </citation>
    <scope>NUCLEOTIDE SEQUENCE [LARGE SCALE GENOMIC DNA]</scope>
    <source>
        <strain evidence="2">wkB301</strain>
    </source>
</reference>
<comment type="caution">
    <text evidence="1">The sequence shown here is derived from an EMBL/GenBank/DDBJ whole genome shotgun (WGS) entry which is preliminary data.</text>
</comment>
<gene>
    <name evidence="1" type="ORF">C4S77_02440</name>
</gene>
<dbReference type="AlphaFoldDB" id="A0A2S8AFR9"/>
<evidence type="ECO:0000313" key="1">
    <source>
        <dbReference type="EMBL" id="PQL94861.1"/>
    </source>
</evidence>
<accession>A0A2S8AFR9</accession>